<keyword evidence="1" id="KW-0472">Membrane</keyword>
<proteinExistence type="predicted"/>
<gene>
    <name evidence="2" type="ORF">SAMN05216562_1583</name>
</gene>
<keyword evidence="1" id="KW-0812">Transmembrane</keyword>
<evidence type="ECO:0000313" key="3">
    <source>
        <dbReference type="Proteomes" id="UP000198658"/>
    </source>
</evidence>
<protein>
    <submittedName>
        <fullName evidence="2">Uncharacterized protein</fullName>
    </submittedName>
</protein>
<keyword evidence="1" id="KW-1133">Transmembrane helix</keyword>
<dbReference type="RefSeq" id="WP_091386745.1">
    <property type="nucleotide sequence ID" value="NZ_FNQO01000001.1"/>
</dbReference>
<sequence>MTELLHSLPLWLWFLLALLALFVARKPVHQGIFSLARFFHQSLRLGANAVANAEQRLQERNREVLLAAGREAAERHVEREFDRIEATMKKELAQYPALHRKLCEQLTAIDEDYVRSAEVPPEPTNWAKAIKAVAEIPAKSDPVVGDVLDTIHQSMRKAEAKALEAYRESARERHQLLKRMMPSWRSMLSTLGRVNKSVDSVIHRAKVLDGHMERYEEIQQGSNRALRMLSSSSLSQFFIATFVLAIAVGGALINFHLIARPMTEMVGGTSYIGNFKVADISALVIILVEITMGLFVMECLRITRLFPVISALNDKLRTRMMWAAFVLLFFLASVEAGLAFMREILMQEDLAVSAQLRGAEVEAAVGGVYWITTAAQMGMGFILPFALTFVAIPLENFIASARTVIGLLTTFFLRVLSVTLRLAGTAALRCGSLLVRVYDIVIFLPLWLEDMVVNWRNGSNETVVAEEA</sequence>
<dbReference type="Proteomes" id="UP000198658">
    <property type="component" value="Unassembled WGS sequence"/>
</dbReference>
<reference evidence="3" key="1">
    <citation type="submission" date="2016-10" db="EMBL/GenBank/DDBJ databases">
        <authorList>
            <person name="Varghese N."/>
            <person name="Submissions S."/>
        </authorList>
    </citation>
    <scope>NUCLEOTIDE SEQUENCE [LARGE SCALE GENOMIC DNA]</scope>
    <source>
        <strain evidence="3">CGMCC 1.10657</strain>
    </source>
</reference>
<feature type="transmembrane region" description="Helical" evidence="1">
    <location>
        <begin position="321"/>
        <end position="341"/>
    </location>
</feature>
<feature type="transmembrane region" description="Helical" evidence="1">
    <location>
        <begin position="278"/>
        <end position="300"/>
    </location>
</feature>
<evidence type="ECO:0000313" key="2">
    <source>
        <dbReference type="EMBL" id="SDZ99384.1"/>
    </source>
</evidence>
<feature type="transmembrane region" description="Helical" evidence="1">
    <location>
        <begin position="404"/>
        <end position="420"/>
    </location>
</feature>
<dbReference type="STRING" id="658218.SAMN05216562_1583"/>
<feature type="transmembrane region" description="Helical" evidence="1">
    <location>
        <begin position="237"/>
        <end position="258"/>
    </location>
</feature>
<feature type="transmembrane region" description="Helical" evidence="1">
    <location>
        <begin position="6"/>
        <end position="24"/>
    </location>
</feature>
<organism evidence="2 3">
    <name type="scientific">Microbulbifer marinus</name>
    <dbReference type="NCBI Taxonomy" id="658218"/>
    <lineage>
        <taxon>Bacteria</taxon>
        <taxon>Pseudomonadati</taxon>
        <taxon>Pseudomonadota</taxon>
        <taxon>Gammaproteobacteria</taxon>
        <taxon>Cellvibrionales</taxon>
        <taxon>Microbulbiferaceae</taxon>
        <taxon>Microbulbifer</taxon>
    </lineage>
</organism>
<dbReference type="AlphaFoldDB" id="A0A1H3XL96"/>
<keyword evidence="3" id="KW-1185">Reference proteome</keyword>
<evidence type="ECO:0000256" key="1">
    <source>
        <dbReference type="SAM" id="Phobius"/>
    </source>
</evidence>
<feature type="transmembrane region" description="Helical" evidence="1">
    <location>
        <begin position="368"/>
        <end position="392"/>
    </location>
</feature>
<dbReference type="EMBL" id="FNQO01000001">
    <property type="protein sequence ID" value="SDZ99384.1"/>
    <property type="molecule type" value="Genomic_DNA"/>
</dbReference>
<dbReference type="OrthoDB" id="5411175at2"/>
<accession>A0A1H3XL96</accession>
<name>A0A1H3XL96_9GAMM</name>